<organism evidence="1">
    <name type="scientific">Imerinia grandidieri</name>
    <dbReference type="NCBI Taxonomy" id="3244470"/>
    <lineage>
        <taxon>Eukaryota</taxon>
        <taxon>Metazoa</taxon>
        <taxon>Spiralia</taxon>
        <taxon>Lophotrochozoa</taxon>
        <taxon>Mollusca</taxon>
        <taxon>Gastropoda</taxon>
        <taxon>Heterobranchia</taxon>
        <taxon>Euthyneura</taxon>
        <taxon>Panpulmonata</taxon>
        <taxon>Eupulmonata</taxon>
        <taxon>Systellommatophora</taxon>
        <taxon>Veronicelloidea</taxon>
        <taxon>Veronicellidae</taxon>
        <taxon>Imerinia</taxon>
    </lineage>
</organism>
<proteinExistence type="predicted"/>
<reference evidence="1" key="2">
    <citation type="submission" date="2011-08" db="EMBL/GenBank/DDBJ databases">
        <authorList>
            <person name="Dayrat B."/>
        </authorList>
    </citation>
    <scope>NUCLEOTIDE SEQUENCE</scope>
</reference>
<dbReference type="AlphaFoldDB" id="G8HQX8"/>
<evidence type="ECO:0000313" key="1">
    <source>
        <dbReference type="EMBL" id="AEQ93883.1"/>
    </source>
</evidence>
<accession>G8HQX8</accession>
<protein>
    <submittedName>
        <fullName evidence="1">ATP synthase subunit 8</fullName>
    </submittedName>
</protein>
<name>G8HQX8_9EUPU</name>
<dbReference type="EMBL" id="JN619347">
    <property type="protein sequence ID" value="AEQ93883.1"/>
    <property type="molecule type" value="Genomic_DNA"/>
</dbReference>
<reference evidence="1" key="1">
    <citation type="journal article" date="2011" name="BMC Evol. Biol.">
        <title>Ten new complete mitochondrial genomes of pulmonates (Mollusca: Gastropoda) and their impact on phylogenetic relationships.</title>
        <authorList>
            <person name="White T.R."/>
            <person name="Conrad M.M."/>
            <person name="Tseng R."/>
            <person name="Balayan S."/>
            <person name="Golding R."/>
            <person name="de Frias Martins A.M."/>
            <person name="Dayrat B.A."/>
        </authorList>
    </citation>
    <scope>NUCLEOTIDE SEQUENCE</scope>
</reference>
<geneLocation type="mitochondrion" evidence="1"/>
<keyword evidence="1" id="KW-0496">Mitochondrion</keyword>
<gene>
    <name evidence="1" type="primary">atp8</name>
</gene>
<sequence>MPQASPSSVFLCLVFFLVWGVVVVDLLSASCAPSFSKSKSFGKAGSIFFL</sequence>